<dbReference type="PATRIC" id="fig|1423807.3.peg.1493"/>
<proteinExistence type="predicted"/>
<reference evidence="2 3" key="1">
    <citation type="journal article" date="2015" name="Genome Announc.">
        <title>Expanding the biotechnology potential of lactobacilli through comparative genomics of 213 strains and associated genera.</title>
        <authorList>
            <person name="Sun Z."/>
            <person name="Harris H.M."/>
            <person name="McCann A."/>
            <person name="Guo C."/>
            <person name="Argimon S."/>
            <person name="Zhang W."/>
            <person name="Yang X."/>
            <person name="Jeffery I.B."/>
            <person name="Cooney J.C."/>
            <person name="Kagawa T.F."/>
            <person name="Liu W."/>
            <person name="Song Y."/>
            <person name="Salvetti E."/>
            <person name="Wrobel A."/>
            <person name="Rasinkangas P."/>
            <person name="Parkhill J."/>
            <person name="Rea M.C."/>
            <person name="O'Sullivan O."/>
            <person name="Ritari J."/>
            <person name="Douillard F.P."/>
            <person name="Paul Ross R."/>
            <person name="Yang R."/>
            <person name="Briner A.E."/>
            <person name="Felis G.E."/>
            <person name="de Vos W.M."/>
            <person name="Barrangou R."/>
            <person name="Klaenhammer T.R."/>
            <person name="Caufield P.W."/>
            <person name="Cui Y."/>
            <person name="Zhang H."/>
            <person name="O'Toole P.W."/>
        </authorList>
    </citation>
    <scope>NUCLEOTIDE SEQUENCE [LARGE SCALE GENOMIC DNA]</scope>
    <source>
        <strain evidence="2 3">DSM 5007</strain>
    </source>
</reference>
<dbReference type="PANTHER" id="PTHR30050">
    <property type="entry name" value="CHROMOSOMAL REPLICATION INITIATOR PROTEIN DNAA"/>
    <property type="match status" value="1"/>
</dbReference>
<dbReference type="EMBL" id="AZGF01000031">
    <property type="protein sequence ID" value="KRM10193.1"/>
    <property type="molecule type" value="Genomic_DNA"/>
</dbReference>
<protein>
    <submittedName>
        <fullName evidence="2">DNA replication protein</fullName>
    </submittedName>
</protein>
<dbReference type="OrthoDB" id="2307409at2"/>
<evidence type="ECO:0000313" key="2">
    <source>
        <dbReference type="EMBL" id="KRM10193.1"/>
    </source>
</evidence>
<evidence type="ECO:0000259" key="1">
    <source>
        <dbReference type="SMART" id="SM00382"/>
    </source>
</evidence>
<dbReference type="AlphaFoldDB" id="A0A0R1VWY7"/>
<dbReference type="eggNOG" id="COG1484">
    <property type="taxonomic scope" value="Bacteria"/>
</dbReference>
<dbReference type="SMART" id="SM00382">
    <property type="entry name" value="AAA"/>
    <property type="match status" value="1"/>
</dbReference>
<dbReference type="InterPro" id="IPR002611">
    <property type="entry name" value="IstB_ATP-bd"/>
</dbReference>
<gene>
    <name evidence="2" type="ORF">FD16_GL001464</name>
</gene>
<dbReference type="GO" id="GO:0005524">
    <property type="term" value="F:ATP binding"/>
    <property type="evidence" value="ECO:0007669"/>
    <property type="project" value="InterPro"/>
</dbReference>
<dbReference type="RefSeq" id="WP_010622318.1">
    <property type="nucleotide sequence ID" value="NZ_AZGF01000031.1"/>
</dbReference>
<dbReference type="InterPro" id="IPR027417">
    <property type="entry name" value="P-loop_NTPase"/>
</dbReference>
<name>A0A0R1VWY7_9LACO</name>
<comment type="caution">
    <text evidence="2">The sequence shown here is derived from an EMBL/GenBank/DDBJ whole genome shotgun (WGS) entry which is preliminary data.</text>
</comment>
<dbReference type="PANTHER" id="PTHR30050:SF4">
    <property type="entry name" value="ATP-BINDING PROTEIN RV3427C IN INSERTION SEQUENCE-RELATED"/>
    <property type="match status" value="1"/>
</dbReference>
<accession>A0A0R1VWY7</accession>
<dbReference type="STRING" id="1423807.FD16_GL001464"/>
<feature type="domain" description="AAA+ ATPase" evidence="1">
    <location>
        <begin position="101"/>
        <end position="254"/>
    </location>
</feature>
<dbReference type="InterPro" id="IPR003593">
    <property type="entry name" value="AAA+_ATPase"/>
</dbReference>
<dbReference type="Pfam" id="PF01695">
    <property type="entry name" value="IstB_IS21"/>
    <property type="match status" value="1"/>
</dbReference>
<dbReference type="Proteomes" id="UP000051820">
    <property type="component" value="Unassembled WGS sequence"/>
</dbReference>
<sequence length="259" mass="29185">MKTTQGMFSEAFIDRVAKEHGVDQQHLLSKDEIERQTVKMAQQAIARKRIKVFAAMSVWPGGNIPLHFQFSSWQVDKQDNHELAKSLGKQAYQLAIRMEKTSLNVIMSGDKGTGKTSLALAIMDYLSDKGQSGMFVSTAELASLIGQQYELSDVKARLTDIERAMTEVDVLILDDFGTEGGMKQDIKPVRRDMQTLMYRVANARVDFEMNTPRRSTIITTNNSVSELKTMYNDKLISRLVPKPTSQQLAFLNMKDVRGI</sequence>
<organism evidence="2 3">
    <name type="scientific">Paucilactobacillus suebicus DSM 5007 = KCTC 3549</name>
    <dbReference type="NCBI Taxonomy" id="1423807"/>
    <lineage>
        <taxon>Bacteria</taxon>
        <taxon>Bacillati</taxon>
        <taxon>Bacillota</taxon>
        <taxon>Bacilli</taxon>
        <taxon>Lactobacillales</taxon>
        <taxon>Lactobacillaceae</taxon>
        <taxon>Paucilactobacillus</taxon>
    </lineage>
</organism>
<dbReference type="CDD" id="cd00009">
    <property type="entry name" value="AAA"/>
    <property type="match status" value="1"/>
</dbReference>
<evidence type="ECO:0000313" key="3">
    <source>
        <dbReference type="Proteomes" id="UP000051820"/>
    </source>
</evidence>
<keyword evidence="3" id="KW-1185">Reference proteome</keyword>
<dbReference type="GO" id="GO:0006260">
    <property type="term" value="P:DNA replication"/>
    <property type="evidence" value="ECO:0007669"/>
    <property type="project" value="TreeGrafter"/>
</dbReference>
<dbReference type="Gene3D" id="3.40.50.300">
    <property type="entry name" value="P-loop containing nucleotide triphosphate hydrolases"/>
    <property type="match status" value="1"/>
</dbReference>
<dbReference type="SUPFAM" id="SSF52540">
    <property type="entry name" value="P-loop containing nucleoside triphosphate hydrolases"/>
    <property type="match status" value="1"/>
</dbReference>